<dbReference type="EMBL" id="EU289392">
    <property type="protein sequence ID" value="ABZ79718.1"/>
    <property type="molecule type" value="Genomic_DNA"/>
</dbReference>
<sequence length="370" mass="43860">MKFIIIGYRDAYFWNEYGTSVRDLQIAEILSRKYHVTFINRPVSIYERLKNKKKAKSEYKAYSNRITFIDHTSYDLIGPLFGRIWTKYCYKKILNRISSLFTDDSIIIDFTPIAELEFKNNKRITYWYDLIDNFSIHNRFSEKEKKAVRDKYAYVDENADIITAVSDKAIKNFLNPNKYVMPNGVYLENQNHECFIDGTPNKVYQLGFVGFVTDKLDVDFLNKLSKKFSIIIWGKFFDDSIRDKLNENIKIAGAFKYSDLPSIMKSFKVGLLPYLPEKSHDESPLKMYEYFKYGIPCLSSMNFEIKSRWFVNYLEYSKRDLLYEKINELIVSNNSESIKASIQKEWLFEIKVNKIIEDIIRRKECGKKNS</sequence>
<protein>
    <submittedName>
        <fullName evidence="2">Putative glycosyltransferase</fullName>
    </submittedName>
    <submittedName>
        <fullName evidence="1">WbdF</fullName>
    </submittedName>
</protein>
<dbReference type="GO" id="GO:0016740">
    <property type="term" value="F:transferase activity"/>
    <property type="evidence" value="ECO:0007669"/>
    <property type="project" value="UniProtKB-KW"/>
</dbReference>
<proteinExistence type="predicted"/>
<dbReference type="SUPFAM" id="SSF53756">
    <property type="entry name" value="UDP-Glycosyltransferase/glycogen phosphorylase"/>
    <property type="match status" value="1"/>
</dbReference>
<reference evidence="1" key="1">
    <citation type="submission" date="2007-11" db="EMBL/GenBank/DDBJ databases">
        <title>Structure and genetics of Shigella O-antigens.</title>
        <authorList>
            <person name="Liu B."/>
            <person name="Knirel Y.A."/>
            <person name="Feng L."/>
            <person name="Perepelov A.V."/>
            <person name="Senchenkova S.N."/>
            <person name="Wang Q."/>
            <person name="Reeves P.R."/>
            <person name="Wang L."/>
        </authorList>
    </citation>
    <scope>NUCLEOTIDE SEQUENCE</scope>
</reference>
<evidence type="ECO:0000313" key="1">
    <source>
        <dbReference type="EMBL" id="ABZ79718.1"/>
    </source>
</evidence>
<accession>B7SFY7</accession>
<dbReference type="AlphaFoldDB" id="B7SFY7"/>
<gene>
    <name evidence="1" type="primary">wbdF</name>
</gene>
<dbReference type="EMBL" id="AB812021">
    <property type="protein sequence ID" value="BAQ01040.1"/>
    <property type="molecule type" value="Genomic_DNA"/>
</dbReference>
<dbReference type="Gene3D" id="3.40.50.2000">
    <property type="entry name" value="Glycogen Phosphorylase B"/>
    <property type="match status" value="1"/>
</dbReference>
<organism evidence="1">
    <name type="scientific">Escherichia coli</name>
    <dbReference type="NCBI Taxonomy" id="562"/>
    <lineage>
        <taxon>Bacteria</taxon>
        <taxon>Pseudomonadati</taxon>
        <taxon>Pseudomonadota</taxon>
        <taxon>Gammaproteobacteria</taxon>
        <taxon>Enterobacterales</taxon>
        <taxon>Enterobacteriaceae</taxon>
        <taxon>Escherichia</taxon>
    </lineage>
</organism>
<name>B7SFY7_ECOLX</name>
<reference evidence="2" key="2">
    <citation type="journal article" date="2014" name="DNA Res.">
        <title>A complete view of the genetic diversity of the Escherichia coli O-antigen biosynthesis gene cluster.</title>
        <authorList>
            <person name="Iguchi A."/>
            <person name="Iyoda S."/>
            <person name="Kikuchi T."/>
            <person name="Ogura Y."/>
            <person name="Katsura K."/>
            <person name="Ohnishi M."/>
            <person name="Hayashi T."/>
            <person name="Thomson N.R."/>
        </authorList>
    </citation>
    <scope>NUCLEOTIDE SEQUENCE</scope>
    <source>
        <strain evidence="2">Bi7327-41</strain>
    </source>
</reference>
<dbReference type="RefSeq" id="WP_060634344.1">
    <property type="nucleotide sequence ID" value="NZ_JAJLNA010000004.1"/>
</dbReference>
<evidence type="ECO:0000313" key="2">
    <source>
        <dbReference type="EMBL" id="BAQ01040.1"/>
    </source>
</evidence>
<keyword evidence="2" id="KW-0808">Transferase</keyword>